<dbReference type="EC" id="3.1.3.18" evidence="3"/>
<comment type="caution">
    <text evidence="3">The sequence shown here is derived from an EMBL/GenBank/DDBJ whole genome shotgun (WGS) entry which is preliminary data.</text>
</comment>
<gene>
    <name evidence="3" type="primary">gph</name>
    <name evidence="3" type="ORF">KJP28_08495</name>
</gene>
<keyword evidence="4" id="KW-1185">Reference proteome</keyword>
<comment type="cofactor">
    <cofactor evidence="1">
        <name>Mg(2+)</name>
        <dbReference type="ChEBI" id="CHEBI:18420"/>
    </cofactor>
</comment>
<sequence length="213" mass="22643">MVFDLDGTLIHSAPDIRCGVNEVMAMRGLPFFPMDEVIAMIGNGLPALCERVRVARGLAESEKERLFAEISIAYSAVNGIESEVYPGVADALNRLAARGHALGVCTNKPRGPALDVLTRFDLAEQMSVIVGGDDLSVKKPDPAPLAAAFDSLGGRGIFVGDSEIDALTATNLGVPFILFTEGYRKSPAEALKKAAAFSAFDDLPRLIETQCFG</sequence>
<proteinExistence type="inferred from homology"/>
<evidence type="ECO:0000313" key="4">
    <source>
        <dbReference type="Proteomes" id="UP000756530"/>
    </source>
</evidence>
<comment type="similarity">
    <text evidence="2">Belongs to the HAD-like hydrolase superfamily. CbbY/CbbZ/Gph/YieH family.</text>
</comment>
<dbReference type="NCBIfam" id="TIGR01549">
    <property type="entry name" value="HAD-SF-IA-v1"/>
    <property type="match status" value="1"/>
</dbReference>
<dbReference type="InterPro" id="IPR041492">
    <property type="entry name" value="HAD_2"/>
</dbReference>
<dbReference type="GO" id="GO:0008967">
    <property type="term" value="F:phosphoglycolate phosphatase activity"/>
    <property type="evidence" value="ECO:0007669"/>
    <property type="project" value="UniProtKB-EC"/>
</dbReference>
<dbReference type="SFLD" id="SFLDG01129">
    <property type="entry name" value="C1.5:_HAD__Beta-PGM__Phosphata"/>
    <property type="match status" value="1"/>
</dbReference>
<reference evidence="3 4" key="1">
    <citation type="submission" date="2021-05" db="EMBL/GenBank/DDBJ databases">
        <title>Culturable bacteria isolated from Daya Bay.</title>
        <authorList>
            <person name="Zheng W."/>
            <person name="Yu S."/>
            <person name="Huang Y."/>
        </authorList>
    </citation>
    <scope>NUCLEOTIDE SEQUENCE [LARGE SCALE GENOMIC DNA]</scope>
    <source>
        <strain evidence="3 4">DP4N28-5</strain>
    </source>
</reference>
<keyword evidence="3" id="KW-0378">Hydrolase</keyword>
<name>A0ABS6T151_9RHOB</name>
<dbReference type="InterPro" id="IPR006439">
    <property type="entry name" value="HAD-SF_hydro_IA"/>
</dbReference>
<dbReference type="PANTHER" id="PTHR43434">
    <property type="entry name" value="PHOSPHOGLYCOLATE PHOSPHATASE"/>
    <property type="match status" value="1"/>
</dbReference>
<dbReference type="SFLD" id="SFLDS00003">
    <property type="entry name" value="Haloacid_Dehalogenase"/>
    <property type="match status" value="1"/>
</dbReference>
<protein>
    <submittedName>
        <fullName evidence="3">Phosphoglycolate phosphatase</fullName>
        <ecNumber evidence="3">3.1.3.18</ecNumber>
    </submittedName>
</protein>
<organism evidence="3 4">
    <name type="scientific">Maritimibacter dapengensis</name>
    <dbReference type="NCBI Taxonomy" id="2836868"/>
    <lineage>
        <taxon>Bacteria</taxon>
        <taxon>Pseudomonadati</taxon>
        <taxon>Pseudomonadota</taxon>
        <taxon>Alphaproteobacteria</taxon>
        <taxon>Rhodobacterales</taxon>
        <taxon>Roseobacteraceae</taxon>
        <taxon>Maritimibacter</taxon>
    </lineage>
</organism>
<dbReference type="EMBL" id="JAHUZE010000002">
    <property type="protein sequence ID" value="MBV7378964.1"/>
    <property type="molecule type" value="Genomic_DNA"/>
</dbReference>
<dbReference type="PANTHER" id="PTHR43434:SF1">
    <property type="entry name" value="PHOSPHOGLYCOLATE PHOSPHATASE"/>
    <property type="match status" value="1"/>
</dbReference>
<dbReference type="Pfam" id="PF13419">
    <property type="entry name" value="HAD_2"/>
    <property type="match status" value="1"/>
</dbReference>
<dbReference type="NCBIfam" id="TIGR01449">
    <property type="entry name" value="PGP_bact"/>
    <property type="match status" value="1"/>
</dbReference>
<accession>A0ABS6T151</accession>
<dbReference type="InterPro" id="IPR050155">
    <property type="entry name" value="HAD-like_hydrolase_sf"/>
</dbReference>
<evidence type="ECO:0000256" key="2">
    <source>
        <dbReference type="ARBA" id="ARBA00006171"/>
    </source>
</evidence>
<evidence type="ECO:0000313" key="3">
    <source>
        <dbReference type="EMBL" id="MBV7378964.1"/>
    </source>
</evidence>
<evidence type="ECO:0000256" key="1">
    <source>
        <dbReference type="ARBA" id="ARBA00001946"/>
    </source>
</evidence>
<dbReference type="Proteomes" id="UP000756530">
    <property type="component" value="Unassembled WGS sequence"/>
</dbReference>
<dbReference type="InterPro" id="IPR037512">
    <property type="entry name" value="PGPase_prok"/>
</dbReference>